<gene>
    <name evidence="1" type="ORF">T02_1787</name>
</gene>
<dbReference type="AlphaFoldDB" id="A0A0V1LDJ2"/>
<accession>A0A0V1LDJ2</accession>
<proteinExistence type="predicted"/>
<reference evidence="1 2" key="1">
    <citation type="submission" date="2015-05" db="EMBL/GenBank/DDBJ databases">
        <title>Evolution of Trichinella species and genotypes.</title>
        <authorList>
            <person name="Korhonen P.K."/>
            <person name="Edoardo P."/>
            <person name="Giuseppe L.R."/>
            <person name="Gasser R.B."/>
        </authorList>
    </citation>
    <scope>NUCLEOTIDE SEQUENCE [LARGE SCALE GENOMIC DNA]</scope>
    <source>
        <strain evidence="1">ISS10</strain>
    </source>
</reference>
<organism evidence="1 2">
    <name type="scientific">Trichinella nativa</name>
    <dbReference type="NCBI Taxonomy" id="6335"/>
    <lineage>
        <taxon>Eukaryota</taxon>
        <taxon>Metazoa</taxon>
        <taxon>Ecdysozoa</taxon>
        <taxon>Nematoda</taxon>
        <taxon>Enoplea</taxon>
        <taxon>Dorylaimia</taxon>
        <taxon>Trichinellida</taxon>
        <taxon>Trichinellidae</taxon>
        <taxon>Trichinella</taxon>
    </lineage>
</organism>
<dbReference type="Proteomes" id="UP000054721">
    <property type="component" value="Unassembled WGS sequence"/>
</dbReference>
<dbReference type="EMBL" id="JYDW01000076">
    <property type="protein sequence ID" value="KRZ57388.1"/>
    <property type="molecule type" value="Genomic_DNA"/>
</dbReference>
<name>A0A0V1LDJ2_9BILA</name>
<evidence type="ECO:0000313" key="2">
    <source>
        <dbReference type="Proteomes" id="UP000054721"/>
    </source>
</evidence>
<evidence type="ECO:0000313" key="1">
    <source>
        <dbReference type="EMBL" id="KRZ57388.1"/>
    </source>
</evidence>
<keyword evidence="2" id="KW-1185">Reference proteome</keyword>
<sequence length="68" mass="8205">MARLNVLFQILANHFNFQYIIIYYPVDGWLVINDNIRWLQACSSEMFTLLKRKKDFDLTSNNHNIRNI</sequence>
<comment type="caution">
    <text evidence="1">The sequence shown here is derived from an EMBL/GenBank/DDBJ whole genome shotgun (WGS) entry which is preliminary data.</text>
</comment>
<protein>
    <submittedName>
        <fullName evidence="1">Uncharacterized protein</fullName>
    </submittedName>
</protein>